<protein>
    <submittedName>
        <fullName evidence="2">N-acetyltransferase</fullName>
    </submittedName>
</protein>
<sequence length="185" mass="20669">MSILSSARLRLVPMNDSHFDGLFAMNSDPAVMRYITGKPDTPADTQAMIERVKARWLDCGYSWWSFFELDSEQIIGAGCIQHLGRDAANPLEIGWRLRQDKWGQGYASEAAECMASFAFDTLKTDLLCAVCQPENLGSAHVMKKLGMHYKGLERWYEMEVAVYQMTGSDWASRAQAECVGPISAA</sequence>
<dbReference type="SUPFAM" id="SSF55729">
    <property type="entry name" value="Acyl-CoA N-acyltransferases (Nat)"/>
    <property type="match status" value="1"/>
</dbReference>
<name>A0A3S9HJP2_9BURK</name>
<dbReference type="KEGG" id="upv:EJN92_10085"/>
<dbReference type="Pfam" id="PF13302">
    <property type="entry name" value="Acetyltransf_3"/>
    <property type="match status" value="1"/>
</dbReference>
<keyword evidence="3" id="KW-1185">Reference proteome</keyword>
<proteinExistence type="predicted"/>
<dbReference type="InterPro" id="IPR051531">
    <property type="entry name" value="N-acetyltransferase"/>
</dbReference>
<dbReference type="Proteomes" id="UP000275663">
    <property type="component" value="Chromosome"/>
</dbReference>
<evidence type="ECO:0000259" key="1">
    <source>
        <dbReference type="PROSITE" id="PS51186"/>
    </source>
</evidence>
<dbReference type="Gene3D" id="3.40.630.30">
    <property type="match status" value="1"/>
</dbReference>
<evidence type="ECO:0000313" key="3">
    <source>
        <dbReference type="Proteomes" id="UP000275663"/>
    </source>
</evidence>
<dbReference type="GO" id="GO:0016747">
    <property type="term" value="F:acyltransferase activity, transferring groups other than amino-acyl groups"/>
    <property type="evidence" value="ECO:0007669"/>
    <property type="project" value="InterPro"/>
</dbReference>
<dbReference type="OrthoDB" id="9801656at2"/>
<gene>
    <name evidence="2" type="ORF">EJN92_10085</name>
</gene>
<dbReference type="PANTHER" id="PTHR43792">
    <property type="entry name" value="GNAT FAMILY, PUTATIVE (AFU_ORTHOLOGUE AFUA_3G00765)-RELATED-RELATED"/>
    <property type="match status" value="1"/>
</dbReference>
<feature type="domain" description="N-acetyltransferase" evidence="1">
    <location>
        <begin position="9"/>
        <end position="163"/>
    </location>
</feature>
<keyword evidence="2" id="KW-0808">Transferase</keyword>
<dbReference type="InterPro" id="IPR000182">
    <property type="entry name" value="GNAT_dom"/>
</dbReference>
<reference evidence="2 3" key="1">
    <citation type="journal article" date="2011" name="Int. J. Syst. Evol. Microbiol.">
        <title>Description of Undibacterium oligocarboniphilum sp. nov., isolated from purified water, and Undibacterium pigrum strain CCUG 49012 as the type strain of Undibacterium parvum sp. nov., and emended descriptions of the genus Undibacterium and the species Undibacterium pigrum.</title>
        <authorList>
            <person name="Eder W."/>
            <person name="Wanner G."/>
            <person name="Ludwig W."/>
            <person name="Busse H.J."/>
            <person name="Ziemke-Kageler F."/>
            <person name="Lang E."/>
        </authorList>
    </citation>
    <scope>NUCLEOTIDE SEQUENCE [LARGE SCALE GENOMIC DNA]</scope>
    <source>
        <strain evidence="2 3">DSM 23061</strain>
    </source>
</reference>
<dbReference type="PANTHER" id="PTHR43792:SF1">
    <property type="entry name" value="N-ACETYLTRANSFERASE DOMAIN-CONTAINING PROTEIN"/>
    <property type="match status" value="1"/>
</dbReference>
<dbReference type="EMBL" id="CP034464">
    <property type="protein sequence ID" value="AZP12318.1"/>
    <property type="molecule type" value="Genomic_DNA"/>
</dbReference>
<dbReference type="AlphaFoldDB" id="A0A3S9HJP2"/>
<dbReference type="PROSITE" id="PS51186">
    <property type="entry name" value="GNAT"/>
    <property type="match status" value="1"/>
</dbReference>
<evidence type="ECO:0000313" key="2">
    <source>
        <dbReference type="EMBL" id="AZP12318.1"/>
    </source>
</evidence>
<organism evidence="2 3">
    <name type="scientific">Undibacterium parvum</name>
    <dbReference type="NCBI Taxonomy" id="401471"/>
    <lineage>
        <taxon>Bacteria</taxon>
        <taxon>Pseudomonadati</taxon>
        <taxon>Pseudomonadota</taxon>
        <taxon>Betaproteobacteria</taxon>
        <taxon>Burkholderiales</taxon>
        <taxon>Oxalobacteraceae</taxon>
        <taxon>Undibacterium</taxon>
    </lineage>
</organism>
<accession>A0A3S9HJP2</accession>
<dbReference type="InterPro" id="IPR016181">
    <property type="entry name" value="Acyl_CoA_acyltransferase"/>
</dbReference>
<dbReference type="RefSeq" id="WP_126127700.1">
    <property type="nucleotide sequence ID" value="NZ_CP034464.1"/>
</dbReference>